<evidence type="ECO:0000313" key="3">
    <source>
        <dbReference type="EMBL" id="PSN68130.1"/>
    </source>
</evidence>
<proteinExistence type="predicted"/>
<organism evidence="3 4">
    <name type="scientific">Corynespora cassiicola Philippines</name>
    <dbReference type="NCBI Taxonomy" id="1448308"/>
    <lineage>
        <taxon>Eukaryota</taxon>
        <taxon>Fungi</taxon>
        <taxon>Dikarya</taxon>
        <taxon>Ascomycota</taxon>
        <taxon>Pezizomycotina</taxon>
        <taxon>Dothideomycetes</taxon>
        <taxon>Pleosporomycetidae</taxon>
        <taxon>Pleosporales</taxon>
        <taxon>Corynesporascaceae</taxon>
        <taxon>Corynespora</taxon>
    </lineage>
</organism>
<evidence type="ECO:0000313" key="4">
    <source>
        <dbReference type="Proteomes" id="UP000240883"/>
    </source>
</evidence>
<keyword evidence="4" id="KW-1185">Reference proteome</keyword>
<feature type="chain" id="PRO_5015674731" evidence="2">
    <location>
        <begin position="20"/>
        <end position="179"/>
    </location>
</feature>
<sequence>MKFSATILALGAAIGLAAASLVPITLCNGAVTWVLPPLSTLTCSTPPSTGKPITTTSTRARSSAVTSPCLSGTPSPRPTHNPPTSSSSAVETDILSISDFGAIHISRPLPRPQVNTVLSKEAFPALTDAVSPSATLDDPLDRTDKWISWFTTYPIITVSDIPPITKDHDSTLKTVYTAV</sequence>
<keyword evidence="2" id="KW-0732">Signal</keyword>
<reference evidence="3 4" key="1">
    <citation type="journal article" date="2018" name="Front. Microbiol.">
        <title>Genome-Wide Analysis of Corynespora cassiicola Leaf Fall Disease Putative Effectors.</title>
        <authorList>
            <person name="Lopez D."/>
            <person name="Ribeiro S."/>
            <person name="Label P."/>
            <person name="Fumanal B."/>
            <person name="Venisse J.S."/>
            <person name="Kohler A."/>
            <person name="de Oliveira R.R."/>
            <person name="Labutti K."/>
            <person name="Lipzen A."/>
            <person name="Lail K."/>
            <person name="Bauer D."/>
            <person name="Ohm R.A."/>
            <person name="Barry K.W."/>
            <person name="Spatafora J."/>
            <person name="Grigoriev I.V."/>
            <person name="Martin F.M."/>
            <person name="Pujade-Renaud V."/>
        </authorList>
    </citation>
    <scope>NUCLEOTIDE SEQUENCE [LARGE SCALE GENOMIC DNA]</scope>
    <source>
        <strain evidence="3 4">Philippines</strain>
    </source>
</reference>
<dbReference type="Proteomes" id="UP000240883">
    <property type="component" value="Unassembled WGS sequence"/>
</dbReference>
<name>A0A2T2NRW7_CORCC</name>
<evidence type="ECO:0000256" key="2">
    <source>
        <dbReference type="SAM" id="SignalP"/>
    </source>
</evidence>
<dbReference type="EMBL" id="KZ678134">
    <property type="protein sequence ID" value="PSN68130.1"/>
    <property type="molecule type" value="Genomic_DNA"/>
</dbReference>
<accession>A0A2T2NRW7</accession>
<feature type="region of interest" description="Disordered" evidence="1">
    <location>
        <begin position="44"/>
        <end position="90"/>
    </location>
</feature>
<protein>
    <submittedName>
        <fullName evidence="3">Uncharacterized protein</fullName>
    </submittedName>
</protein>
<dbReference type="AlphaFoldDB" id="A0A2T2NRW7"/>
<feature type="signal peptide" evidence="2">
    <location>
        <begin position="1"/>
        <end position="19"/>
    </location>
</feature>
<feature type="compositionally biased region" description="Low complexity" evidence="1">
    <location>
        <begin position="44"/>
        <end position="67"/>
    </location>
</feature>
<gene>
    <name evidence="3" type="ORF">BS50DRAFT_665755</name>
</gene>
<evidence type="ECO:0000256" key="1">
    <source>
        <dbReference type="SAM" id="MobiDB-lite"/>
    </source>
</evidence>